<dbReference type="GO" id="GO:0008237">
    <property type="term" value="F:metallopeptidase activity"/>
    <property type="evidence" value="ECO:0007669"/>
    <property type="project" value="UniProtKB-KW"/>
</dbReference>
<reference evidence="9 10" key="2">
    <citation type="submission" date="2008-10" db="EMBL/GenBank/DDBJ databases">
        <title>Draft genome sequence of Clostridium hiranonis (DSM 13275).</title>
        <authorList>
            <person name="Sudarsanam P."/>
            <person name="Ley R."/>
            <person name="Guruge J."/>
            <person name="Turnbaugh P.J."/>
            <person name="Mahowald M."/>
            <person name="Liep D."/>
            <person name="Gordon J."/>
        </authorList>
    </citation>
    <scope>NUCLEOTIDE SEQUENCE [LARGE SCALE GENOMIC DNA]</scope>
    <source>
        <strain evidence="9 10">DSM 13275</strain>
    </source>
</reference>
<comment type="similarity">
    <text evidence="1 7">Belongs to the UPF0758 family.</text>
</comment>
<evidence type="ECO:0000313" key="10">
    <source>
        <dbReference type="Proteomes" id="UP000003178"/>
    </source>
</evidence>
<evidence type="ECO:0000256" key="6">
    <source>
        <dbReference type="ARBA" id="ARBA00023049"/>
    </source>
</evidence>
<comment type="caution">
    <text evidence="9">The sequence shown here is derived from an EMBL/GenBank/DDBJ whole genome shotgun (WGS) entry which is preliminary data.</text>
</comment>
<dbReference type="CDD" id="cd08071">
    <property type="entry name" value="MPN_DUF2466"/>
    <property type="match status" value="1"/>
</dbReference>
<evidence type="ECO:0000313" key="9">
    <source>
        <dbReference type="EMBL" id="EEA84418.1"/>
    </source>
</evidence>
<dbReference type="HOGENOM" id="CLU_073529_0_2_9"/>
<dbReference type="InterPro" id="IPR046778">
    <property type="entry name" value="UPF0758_N"/>
</dbReference>
<dbReference type="GO" id="GO:0046872">
    <property type="term" value="F:metal ion binding"/>
    <property type="evidence" value="ECO:0007669"/>
    <property type="project" value="UniProtKB-KW"/>
</dbReference>
<dbReference type="Gene3D" id="3.40.140.10">
    <property type="entry name" value="Cytidine Deaminase, domain 2"/>
    <property type="match status" value="1"/>
</dbReference>
<dbReference type="EMBL" id="ABWP01000073">
    <property type="protein sequence ID" value="EEA84418.1"/>
    <property type="molecule type" value="Genomic_DNA"/>
</dbReference>
<proteinExistence type="inferred from homology"/>
<evidence type="ECO:0000256" key="7">
    <source>
        <dbReference type="RuleBase" id="RU003797"/>
    </source>
</evidence>
<keyword evidence="4" id="KW-0378">Hydrolase</keyword>
<keyword evidence="2" id="KW-0645">Protease</keyword>
<evidence type="ECO:0000256" key="4">
    <source>
        <dbReference type="ARBA" id="ARBA00022801"/>
    </source>
</evidence>
<accession>B6G1F2</accession>
<keyword evidence="6" id="KW-0482">Metalloprotease</keyword>
<evidence type="ECO:0000259" key="8">
    <source>
        <dbReference type="PROSITE" id="PS50249"/>
    </source>
</evidence>
<reference evidence="9 10" key="1">
    <citation type="submission" date="2008-09" db="EMBL/GenBank/DDBJ databases">
        <authorList>
            <person name="Fulton L."/>
            <person name="Clifton S."/>
            <person name="Fulton B."/>
            <person name="Xu J."/>
            <person name="Minx P."/>
            <person name="Pepin K.H."/>
            <person name="Johnson M."/>
            <person name="Thiruvilangam P."/>
            <person name="Bhonagiri V."/>
            <person name="Nash W.E."/>
            <person name="Mardis E.R."/>
            <person name="Wilson R.K."/>
        </authorList>
    </citation>
    <scope>NUCLEOTIDE SEQUENCE [LARGE SCALE GENOMIC DNA]</scope>
    <source>
        <strain evidence="9 10">DSM 13275</strain>
    </source>
</reference>
<dbReference type="NCBIfam" id="NF000642">
    <property type="entry name" value="PRK00024.1"/>
    <property type="match status" value="1"/>
</dbReference>
<dbReference type="InterPro" id="IPR025657">
    <property type="entry name" value="RadC_JAB"/>
</dbReference>
<dbReference type="Proteomes" id="UP000003178">
    <property type="component" value="Unassembled WGS sequence"/>
</dbReference>
<dbReference type="PROSITE" id="PS01302">
    <property type="entry name" value="UPF0758"/>
    <property type="match status" value="1"/>
</dbReference>
<dbReference type="GO" id="GO:0006508">
    <property type="term" value="P:proteolysis"/>
    <property type="evidence" value="ECO:0007669"/>
    <property type="project" value="UniProtKB-KW"/>
</dbReference>
<dbReference type="PANTHER" id="PTHR30471:SF3">
    <property type="entry name" value="UPF0758 PROTEIN YEES-RELATED"/>
    <property type="match status" value="1"/>
</dbReference>
<dbReference type="RefSeq" id="WP_006440820.1">
    <property type="nucleotide sequence ID" value="NZ_DS995359.1"/>
</dbReference>
<protein>
    <submittedName>
        <fullName evidence="9">DNA repair protein RadC</fullName>
    </submittedName>
</protein>
<dbReference type="SUPFAM" id="SSF102712">
    <property type="entry name" value="JAB1/MPN domain"/>
    <property type="match status" value="1"/>
</dbReference>
<dbReference type="InterPro" id="IPR020891">
    <property type="entry name" value="UPF0758_CS"/>
</dbReference>
<sequence length="225" mass="25557">MGKVKYSVKDEFPREKMLKDGVESLSNAELIAVLLRTGSKNKTVIELANELLKVDHEGIRFLKSSSIEELCEIEGIGISKATLIKAALELGVRVAESEIVRYQVKNPWDIYKYYMESMRYLKEEIFKTVLLNTKNEIITDIDVSHGTLNSSLVHPREVFKQAIKKSANKIILIHNHPSGNVEPSNEDIHITDRLIECGKIIGIEVIDHIIIGDGIYYSFKESRKM</sequence>
<keyword evidence="10" id="KW-1185">Reference proteome</keyword>
<gene>
    <name evidence="9" type="primary">radC</name>
    <name evidence="9" type="ORF">CLOHIR_01959</name>
</gene>
<dbReference type="eggNOG" id="COG2003">
    <property type="taxonomic scope" value="Bacteria"/>
</dbReference>
<dbReference type="NCBIfam" id="TIGR00608">
    <property type="entry name" value="radc"/>
    <property type="match status" value="1"/>
</dbReference>
<dbReference type="Pfam" id="PF20582">
    <property type="entry name" value="UPF0758_N"/>
    <property type="match status" value="1"/>
</dbReference>
<dbReference type="InterPro" id="IPR037518">
    <property type="entry name" value="MPN"/>
</dbReference>
<dbReference type="OrthoDB" id="9804482at2"/>
<evidence type="ECO:0000256" key="1">
    <source>
        <dbReference type="ARBA" id="ARBA00010243"/>
    </source>
</evidence>
<keyword evidence="5" id="KW-0862">Zinc</keyword>
<dbReference type="Pfam" id="PF04002">
    <property type="entry name" value="RadC"/>
    <property type="match status" value="1"/>
</dbReference>
<feature type="domain" description="MPN" evidence="8">
    <location>
        <begin position="103"/>
        <end position="225"/>
    </location>
</feature>
<dbReference type="STRING" id="500633.CLOHIR_01959"/>
<evidence type="ECO:0000256" key="3">
    <source>
        <dbReference type="ARBA" id="ARBA00022723"/>
    </source>
</evidence>
<organism evidence="9 10">
    <name type="scientific">Peptacetobacter hiranonis (strain DSM 13275 / JCM 10541 / KCTC 15199 / TO-931)</name>
    <name type="common">Clostridium hiranonis</name>
    <dbReference type="NCBI Taxonomy" id="500633"/>
    <lineage>
        <taxon>Bacteria</taxon>
        <taxon>Bacillati</taxon>
        <taxon>Bacillota</taxon>
        <taxon>Clostridia</taxon>
        <taxon>Peptostreptococcales</taxon>
        <taxon>Peptostreptococcaceae</taxon>
        <taxon>Peptacetobacter</taxon>
    </lineage>
</organism>
<dbReference type="InterPro" id="IPR001405">
    <property type="entry name" value="UPF0758"/>
</dbReference>
<keyword evidence="3" id="KW-0479">Metal-binding</keyword>
<dbReference type="PROSITE" id="PS50249">
    <property type="entry name" value="MPN"/>
    <property type="match status" value="1"/>
</dbReference>
<evidence type="ECO:0000256" key="5">
    <source>
        <dbReference type="ARBA" id="ARBA00022833"/>
    </source>
</evidence>
<dbReference type="AlphaFoldDB" id="B6G1F2"/>
<evidence type="ECO:0000256" key="2">
    <source>
        <dbReference type="ARBA" id="ARBA00022670"/>
    </source>
</evidence>
<dbReference type="PANTHER" id="PTHR30471">
    <property type="entry name" value="DNA REPAIR PROTEIN RADC"/>
    <property type="match status" value="1"/>
</dbReference>
<name>B6G1F2_PEPHT</name>